<evidence type="ECO:0000313" key="1">
    <source>
        <dbReference type="Ensembl" id="ENSLBEP00000002631.1"/>
    </source>
</evidence>
<dbReference type="Proteomes" id="UP000261660">
    <property type="component" value="Unplaced"/>
</dbReference>
<name>A0A3Q3E9D3_9LABR</name>
<reference evidence="1" key="1">
    <citation type="submission" date="2025-08" db="UniProtKB">
        <authorList>
            <consortium name="Ensembl"/>
        </authorList>
    </citation>
    <scope>IDENTIFICATION</scope>
</reference>
<keyword evidence="2" id="KW-1185">Reference proteome</keyword>
<evidence type="ECO:0000313" key="2">
    <source>
        <dbReference type="Proteomes" id="UP000261660"/>
    </source>
</evidence>
<dbReference type="InParanoid" id="A0A3Q3E9D3"/>
<organism evidence="1 2">
    <name type="scientific">Labrus bergylta</name>
    <name type="common">ballan wrasse</name>
    <dbReference type="NCBI Taxonomy" id="56723"/>
    <lineage>
        <taxon>Eukaryota</taxon>
        <taxon>Metazoa</taxon>
        <taxon>Chordata</taxon>
        <taxon>Craniata</taxon>
        <taxon>Vertebrata</taxon>
        <taxon>Euteleostomi</taxon>
        <taxon>Actinopterygii</taxon>
        <taxon>Neopterygii</taxon>
        <taxon>Teleostei</taxon>
        <taxon>Neoteleostei</taxon>
        <taxon>Acanthomorphata</taxon>
        <taxon>Eupercaria</taxon>
        <taxon>Labriformes</taxon>
        <taxon>Labridae</taxon>
        <taxon>Labrus</taxon>
    </lineage>
</organism>
<proteinExistence type="predicted"/>
<accession>A0A3Q3E9D3</accession>
<dbReference type="GeneTree" id="ENSGT01130000278823"/>
<sequence>MSKTFIMISDVPDLDGVPPSTAVRSSFIKACFSRSSDFCRTSSADTVSPLSPGKTLSAMSIVCDLALKDGGLSLTSSIFTSIR</sequence>
<protein>
    <submittedName>
        <fullName evidence="1">Uncharacterized protein</fullName>
    </submittedName>
</protein>
<dbReference type="Ensembl" id="ENSLBET00000002783.1">
    <property type="protein sequence ID" value="ENSLBEP00000002631.1"/>
    <property type="gene ID" value="ENSLBEG00000002088.1"/>
</dbReference>
<dbReference type="AlphaFoldDB" id="A0A3Q3E9D3"/>
<reference evidence="1" key="2">
    <citation type="submission" date="2025-09" db="UniProtKB">
        <authorList>
            <consortium name="Ensembl"/>
        </authorList>
    </citation>
    <scope>IDENTIFICATION</scope>
</reference>